<comment type="caution">
    <text evidence="2">The sequence shown here is derived from an EMBL/GenBank/DDBJ whole genome shotgun (WGS) entry which is preliminary data.</text>
</comment>
<keyword evidence="3" id="KW-1185">Reference proteome</keyword>
<evidence type="ECO:0000313" key="3">
    <source>
        <dbReference type="Proteomes" id="UP000632195"/>
    </source>
</evidence>
<protein>
    <submittedName>
        <fullName evidence="2">Uncharacterized protein</fullName>
    </submittedName>
</protein>
<keyword evidence="1" id="KW-0472">Membrane</keyword>
<keyword evidence="1" id="KW-1133">Transmembrane helix</keyword>
<feature type="transmembrane region" description="Helical" evidence="1">
    <location>
        <begin position="12"/>
        <end position="29"/>
    </location>
</feature>
<accession>A0AA37BRF8</accession>
<reference evidence="2" key="2">
    <citation type="submission" date="2022-09" db="EMBL/GenBank/DDBJ databases">
        <authorList>
            <person name="Sun Q."/>
            <person name="Ohkuma M."/>
        </authorList>
    </citation>
    <scope>NUCLEOTIDE SEQUENCE</scope>
    <source>
        <strain evidence="2">JCM 13583</strain>
    </source>
</reference>
<name>A0AA37BRF8_9ARCH</name>
<proteinExistence type="predicted"/>
<dbReference type="Proteomes" id="UP000632195">
    <property type="component" value="Unassembled WGS sequence"/>
</dbReference>
<dbReference type="RefSeq" id="WP_188680833.1">
    <property type="nucleotide sequence ID" value="NZ_BMNY01000001.1"/>
</dbReference>
<dbReference type="EMBL" id="BMNY01000001">
    <property type="protein sequence ID" value="GGM74011.1"/>
    <property type="molecule type" value="Genomic_DNA"/>
</dbReference>
<reference evidence="2" key="1">
    <citation type="journal article" date="2014" name="Int. J. Syst. Evol. Microbiol.">
        <title>Complete genome sequence of Corynebacterium casei LMG S-19264T (=DSM 44701T), isolated from a smear-ripened cheese.</title>
        <authorList>
            <consortium name="US DOE Joint Genome Institute (JGI-PGF)"/>
            <person name="Walter F."/>
            <person name="Albersmeier A."/>
            <person name="Kalinowski J."/>
            <person name="Ruckert C."/>
        </authorList>
    </citation>
    <scope>NUCLEOTIDE SEQUENCE</scope>
    <source>
        <strain evidence="2">JCM 13583</strain>
    </source>
</reference>
<organism evidence="2 3">
    <name type="scientific">Thermogymnomonas acidicola</name>
    <dbReference type="NCBI Taxonomy" id="399579"/>
    <lineage>
        <taxon>Archaea</taxon>
        <taxon>Methanobacteriati</taxon>
        <taxon>Thermoplasmatota</taxon>
        <taxon>Thermoplasmata</taxon>
        <taxon>Thermoplasmatales</taxon>
        <taxon>Thermogymnomonas</taxon>
    </lineage>
</organism>
<keyword evidence="1" id="KW-0812">Transmembrane</keyword>
<evidence type="ECO:0000256" key="1">
    <source>
        <dbReference type="SAM" id="Phobius"/>
    </source>
</evidence>
<sequence length="264" mass="28782">MSDEASRRKRIIVILIVVIVVYASIYLYIRIQQDRIYNVDITVKPGSLVVKQGEELPFYINSNGAGVPFDVNAYTYLSGLRLDYLGLNDSGSASGSQCFALVKFNLSGSDPDVTAYWNGTIVYLTNSGPRYYLAPAGYYLIGQIVESSPDTRGNVFMNFTVPHETIFVSGLYLNYYLNLTNDTLGLTLTPIGTNSSGNFSATIVSDNNGTASATNVGIGVLSKTYIKFEYIMQSPEDSIKVMVRIGHGTLYTAIGNYGGPIAQD</sequence>
<gene>
    <name evidence="2" type="ORF">GCM10007108_09960</name>
</gene>
<dbReference type="AlphaFoldDB" id="A0AA37BRF8"/>
<evidence type="ECO:0000313" key="2">
    <source>
        <dbReference type="EMBL" id="GGM74011.1"/>
    </source>
</evidence>